<evidence type="ECO:0000256" key="2">
    <source>
        <dbReference type="ARBA" id="ARBA00022448"/>
    </source>
</evidence>
<evidence type="ECO:0000313" key="12">
    <source>
        <dbReference type="EMBL" id="GAA3924741.1"/>
    </source>
</evidence>
<accession>A0ABP7MJW1</accession>
<dbReference type="PANTHER" id="PTHR37468">
    <property type="entry name" value="SULFATE TRANSPORTER CYSZ"/>
    <property type="match status" value="1"/>
</dbReference>
<evidence type="ECO:0000313" key="13">
    <source>
        <dbReference type="Proteomes" id="UP001501565"/>
    </source>
</evidence>
<evidence type="ECO:0000256" key="6">
    <source>
        <dbReference type="ARBA" id="ARBA00022692"/>
    </source>
</evidence>
<keyword evidence="3" id="KW-1003">Cell membrane</keyword>
<protein>
    <submittedName>
        <fullName evidence="12">Sulfate transporter CysZ</fullName>
    </submittedName>
</protein>
<proteinExistence type="predicted"/>
<keyword evidence="6 11" id="KW-0812">Transmembrane</keyword>
<keyword evidence="10" id="KW-0198">Cysteine biosynthesis</keyword>
<keyword evidence="5" id="KW-0028">Amino-acid biosynthesis</keyword>
<evidence type="ECO:0000256" key="7">
    <source>
        <dbReference type="ARBA" id="ARBA00022989"/>
    </source>
</evidence>
<feature type="transmembrane region" description="Helical" evidence="11">
    <location>
        <begin position="197"/>
        <end position="230"/>
    </location>
</feature>
<evidence type="ECO:0000256" key="10">
    <source>
        <dbReference type="ARBA" id="ARBA00023192"/>
    </source>
</evidence>
<feature type="transmembrane region" description="Helical" evidence="11">
    <location>
        <begin position="132"/>
        <end position="151"/>
    </location>
</feature>
<keyword evidence="7 11" id="KW-1133">Transmembrane helix</keyword>
<dbReference type="PANTHER" id="PTHR37468:SF1">
    <property type="entry name" value="SULFATE TRANSPORTER CYSZ"/>
    <property type="match status" value="1"/>
</dbReference>
<name>A0ABP7MJW1_9GAMM</name>
<dbReference type="RefSeq" id="WP_344798273.1">
    <property type="nucleotide sequence ID" value="NZ_BAABBN010000007.1"/>
</dbReference>
<evidence type="ECO:0000256" key="3">
    <source>
        <dbReference type="ARBA" id="ARBA00022475"/>
    </source>
</evidence>
<keyword evidence="9 11" id="KW-0472">Membrane</keyword>
<feature type="transmembrane region" description="Helical" evidence="11">
    <location>
        <begin position="60"/>
        <end position="84"/>
    </location>
</feature>
<evidence type="ECO:0000256" key="11">
    <source>
        <dbReference type="SAM" id="Phobius"/>
    </source>
</evidence>
<dbReference type="EMBL" id="BAABBN010000007">
    <property type="protein sequence ID" value="GAA3924741.1"/>
    <property type="molecule type" value="Genomic_DNA"/>
</dbReference>
<evidence type="ECO:0000256" key="5">
    <source>
        <dbReference type="ARBA" id="ARBA00022605"/>
    </source>
</evidence>
<dbReference type="InterPro" id="IPR050480">
    <property type="entry name" value="CysZ-like"/>
</dbReference>
<dbReference type="Pfam" id="PF07264">
    <property type="entry name" value="EI24"/>
    <property type="match status" value="1"/>
</dbReference>
<evidence type="ECO:0000256" key="4">
    <source>
        <dbReference type="ARBA" id="ARBA00022519"/>
    </source>
</evidence>
<keyword evidence="13" id="KW-1185">Reference proteome</keyword>
<keyword evidence="2" id="KW-0813">Transport</keyword>
<comment type="caution">
    <text evidence="12">The sequence shown here is derived from an EMBL/GenBank/DDBJ whole genome shotgun (WGS) entry which is preliminary data.</text>
</comment>
<evidence type="ECO:0000256" key="9">
    <source>
        <dbReference type="ARBA" id="ARBA00023136"/>
    </source>
</evidence>
<sequence length="236" mass="27155">MFESLKKSLRLLLTPELRWYLLGPLLVNITLFGVLGYYLLSWIPDLMITADGYLPTWLTWLSWLIAPVVIISVVLIGISTFNIIGNIIAAPLNAFLSEKVEKLVLGDDYQNPEERTIASEVIHALAREMKKLWYYLPRLLVVLVITLIPGVNLVAPVVWFLFGAWLMAFQYFDYPLDNNRFDFDKSKTWIHQRPLKSLTFGGITSMLFLVPALNLFMMPLCVVWATMVWIGEKEKK</sequence>
<dbReference type="Proteomes" id="UP001501565">
    <property type="component" value="Unassembled WGS sequence"/>
</dbReference>
<feature type="transmembrane region" description="Helical" evidence="11">
    <location>
        <begin position="20"/>
        <end position="40"/>
    </location>
</feature>
<keyword evidence="4" id="KW-0997">Cell inner membrane</keyword>
<evidence type="ECO:0000256" key="1">
    <source>
        <dbReference type="ARBA" id="ARBA00004141"/>
    </source>
</evidence>
<organism evidence="12 13">
    <name type="scientific">Litoribacillus peritrichatus</name>
    <dbReference type="NCBI Taxonomy" id="718191"/>
    <lineage>
        <taxon>Bacteria</taxon>
        <taxon>Pseudomonadati</taxon>
        <taxon>Pseudomonadota</taxon>
        <taxon>Gammaproteobacteria</taxon>
        <taxon>Oceanospirillales</taxon>
        <taxon>Oceanospirillaceae</taxon>
        <taxon>Litoribacillus</taxon>
    </lineage>
</organism>
<comment type="subcellular location">
    <subcellularLocation>
        <location evidence="1">Membrane</location>
        <topology evidence="1">Multi-pass membrane protein</topology>
    </subcellularLocation>
</comment>
<gene>
    <name evidence="12" type="primary">cysZ</name>
    <name evidence="12" type="ORF">GCM10022277_20750</name>
</gene>
<reference evidence="13" key="1">
    <citation type="journal article" date="2019" name="Int. J. Syst. Evol. Microbiol.">
        <title>The Global Catalogue of Microorganisms (GCM) 10K type strain sequencing project: providing services to taxonomists for standard genome sequencing and annotation.</title>
        <authorList>
            <consortium name="The Broad Institute Genomics Platform"/>
            <consortium name="The Broad Institute Genome Sequencing Center for Infectious Disease"/>
            <person name="Wu L."/>
            <person name="Ma J."/>
        </authorList>
    </citation>
    <scope>NUCLEOTIDE SEQUENCE [LARGE SCALE GENOMIC DNA]</scope>
    <source>
        <strain evidence="13">JCM 17551</strain>
    </source>
</reference>
<keyword evidence="8" id="KW-0764">Sulfate transport</keyword>
<dbReference type="InterPro" id="IPR059112">
    <property type="entry name" value="CysZ/EI24"/>
</dbReference>
<evidence type="ECO:0000256" key="8">
    <source>
        <dbReference type="ARBA" id="ARBA00023032"/>
    </source>
</evidence>
<dbReference type="NCBIfam" id="NF003433">
    <property type="entry name" value="PRK04949.1"/>
    <property type="match status" value="1"/>
</dbReference>